<dbReference type="CDD" id="cd16936">
    <property type="entry name" value="HATPase_RsbW-like"/>
    <property type="match status" value="1"/>
</dbReference>
<dbReference type="Proteomes" id="UP001356095">
    <property type="component" value="Unassembled WGS sequence"/>
</dbReference>
<dbReference type="Gene3D" id="3.30.565.10">
    <property type="entry name" value="Histidine kinase-like ATPase, C-terminal domain"/>
    <property type="match status" value="1"/>
</dbReference>
<reference evidence="2 3" key="1">
    <citation type="submission" date="2023-08" db="EMBL/GenBank/DDBJ databases">
        <authorList>
            <person name="Girao M."/>
            <person name="Carvalho M.F."/>
        </authorList>
    </citation>
    <scope>NUCLEOTIDE SEQUENCE [LARGE SCALE GENOMIC DNA]</scope>
    <source>
        <strain evidence="2 3">CT-R113</strain>
    </source>
</reference>
<comment type="caution">
    <text evidence="2">The sequence shown here is derived from an EMBL/GenBank/DDBJ whole genome shotgun (WGS) entry which is preliminary data.</text>
</comment>
<evidence type="ECO:0000313" key="2">
    <source>
        <dbReference type="EMBL" id="MEE2040149.1"/>
    </source>
</evidence>
<gene>
    <name evidence="2" type="ORF">Q8791_23305</name>
</gene>
<dbReference type="EMBL" id="JAUZMY010000026">
    <property type="protein sequence ID" value="MEE2040149.1"/>
    <property type="molecule type" value="Genomic_DNA"/>
</dbReference>
<organism evidence="2 3">
    <name type="scientific">Nocardiopsis codii</name>
    <dbReference type="NCBI Taxonomy" id="3065942"/>
    <lineage>
        <taxon>Bacteria</taxon>
        <taxon>Bacillati</taxon>
        <taxon>Actinomycetota</taxon>
        <taxon>Actinomycetes</taxon>
        <taxon>Streptosporangiales</taxon>
        <taxon>Nocardiopsidaceae</taxon>
        <taxon>Nocardiopsis</taxon>
    </lineage>
</organism>
<evidence type="ECO:0000256" key="1">
    <source>
        <dbReference type="SAM" id="MobiDB-lite"/>
    </source>
</evidence>
<keyword evidence="2" id="KW-0067">ATP-binding</keyword>
<name>A0ABU7KD46_9ACTN</name>
<sequence length="161" mass="17789">MKPTRTTAPNPDPTPETGVPYPHRIRFEEPGRHGIILGHEPDTTHLVNWVHAVVPGPVAKRVEQIAVALVSNAHRHTRSGDPGGNVRVVIGIDPFLIRVAVTDNGPRRDTVIPYPRSGSLRLSPLPGLHLVEQLAICWDWDWEWKGTTMGPLTIRAVVENP</sequence>
<dbReference type="GO" id="GO:0005524">
    <property type="term" value="F:ATP binding"/>
    <property type="evidence" value="ECO:0007669"/>
    <property type="project" value="UniProtKB-KW"/>
</dbReference>
<feature type="region of interest" description="Disordered" evidence="1">
    <location>
        <begin position="1"/>
        <end position="21"/>
    </location>
</feature>
<proteinExistence type="predicted"/>
<keyword evidence="3" id="KW-1185">Reference proteome</keyword>
<evidence type="ECO:0000313" key="3">
    <source>
        <dbReference type="Proteomes" id="UP001356095"/>
    </source>
</evidence>
<dbReference type="RefSeq" id="WP_330093919.1">
    <property type="nucleotide sequence ID" value="NZ_JAUZMY010000026.1"/>
</dbReference>
<dbReference type="SUPFAM" id="SSF55874">
    <property type="entry name" value="ATPase domain of HSP90 chaperone/DNA topoisomerase II/histidine kinase"/>
    <property type="match status" value="1"/>
</dbReference>
<keyword evidence="2" id="KW-0547">Nucleotide-binding</keyword>
<protein>
    <submittedName>
        <fullName evidence="2">ATP-binding protein</fullName>
    </submittedName>
</protein>
<dbReference type="InterPro" id="IPR036890">
    <property type="entry name" value="HATPase_C_sf"/>
</dbReference>
<accession>A0ABU7KD46</accession>